<dbReference type="EMBL" id="LAJX01000004">
    <property type="protein sequence ID" value="KJV08090.1"/>
    <property type="molecule type" value="Genomic_DNA"/>
</dbReference>
<name>A0A0F3IMY6_9GAMM</name>
<comment type="caution">
    <text evidence="1">The sequence shown here is derived from an EMBL/GenBank/DDBJ whole genome shotgun (WGS) entry which is preliminary data.</text>
</comment>
<evidence type="ECO:0000313" key="2">
    <source>
        <dbReference type="Proteomes" id="UP000033684"/>
    </source>
</evidence>
<evidence type="ECO:0000313" key="1">
    <source>
        <dbReference type="EMBL" id="KJV08090.1"/>
    </source>
</evidence>
<dbReference type="AlphaFoldDB" id="A0A0F3IMY6"/>
<reference evidence="1 2" key="2">
    <citation type="journal article" date="2016" name="Microb. Ecol.">
        <title>Genome Characteristics of a Novel Type I Methanotroph (Sn10-6) Isolated from a Flooded Indian Rice Field.</title>
        <authorList>
            <person name="Rahalkar M.C."/>
            <person name="Pandit P.S."/>
            <person name="Dhakephalkar P.K."/>
            <person name="Pore S."/>
            <person name="Arora P."/>
            <person name="Kapse N."/>
        </authorList>
    </citation>
    <scope>NUCLEOTIDE SEQUENCE [LARGE SCALE GENOMIC DNA]</scope>
    <source>
        <strain evidence="1 2">Sn10-6</strain>
    </source>
</reference>
<gene>
    <name evidence="1" type="ORF">VZ94_00595</name>
</gene>
<protein>
    <submittedName>
        <fullName evidence="1">Uncharacterized protein</fullName>
    </submittedName>
</protein>
<reference evidence="2" key="1">
    <citation type="submission" date="2015-03" db="EMBL/GenBank/DDBJ databases">
        <title>Draft genome sequence of a novel methanotroph (Sn10-6) isolated from flooded ricefield rhizosphere in India.</title>
        <authorList>
            <person name="Pandit P.S."/>
            <person name="Pore S.D."/>
            <person name="Arora P."/>
            <person name="Kapse N.G."/>
            <person name="Dhakephalkar P.K."/>
            <person name="Rahalkar M.C."/>
        </authorList>
    </citation>
    <scope>NUCLEOTIDE SEQUENCE [LARGE SCALE GENOMIC DNA]</scope>
    <source>
        <strain evidence="2">Sn10-6</strain>
    </source>
</reference>
<organism evidence="1 2">
    <name type="scientific">Methylocucumis oryzae</name>
    <dbReference type="NCBI Taxonomy" id="1632867"/>
    <lineage>
        <taxon>Bacteria</taxon>
        <taxon>Pseudomonadati</taxon>
        <taxon>Pseudomonadota</taxon>
        <taxon>Gammaproteobacteria</taxon>
        <taxon>Methylococcales</taxon>
        <taxon>Methylococcaceae</taxon>
        <taxon>Methylocucumis</taxon>
    </lineage>
</organism>
<sequence>MHVITTDDVAEMVDYWLATPANSRLGSDFGNNANMLIPDPYNAEKANSFIKKLIKDVPVLGVLPRNAINVYMIEIDIDKTQLILEISGQTFQLNAN</sequence>
<accession>A0A0F3IMY6</accession>
<dbReference type="Proteomes" id="UP000033684">
    <property type="component" value="Unassembled WGS sequence"/>
</dbReference>
<keyword evidence="2" id="KW-1185">Reference proteome</keyword>
<proteinExistence type="predicted"/>